<keyword evidence="2" id="KW-1185">Reference proteome</keyword>
<evidence type="ECO:0000313" key="1">
    <source>
        <dbReference type="EMBL" id="SHF33030.1"/>
    </source>
</evidence>
<protein>
    <submittedName>
        <fullName evidence="1">Uncharacterized protein</fullName>
    </submittedName>
</protein>
<gene>
    <name evidence="1" type="ORF">SAMN05444392_11571</name>
</gene>
<accession>A0A1M5AS17</accession>
<proteinExistence type="predicted"/>
<name>A0A1M5AS17_9BACL</name>
<dbReference type="EMBL" id="FQVL01000015">
    <property type="protein sequence ID" value="SHF33030.1"/>
    <property type="molecule type" value="Genomic_DNA"/>
</dbReference>
<dbReference type="AlphaFoldDB" id="A0A1M5AS17"/>
<sequence length="227" mass="26920">MVMNVELILEKYWTNDKQQNFGVRQYKIDNREVVELLYPPYPISFPCSPEEKDFFHEMWLADKSDVQTIRNWQEVNEVKGLISQDKGKSNTHIRYEQDGFDFFSLVSPEHMIDLGHDLDFIPKARSKDDYMSDGLRDIVEKGDWSLELVEMLCEHRNQMLKPIKDYTNRRTQAYYQRFGTGEGASAEVFKNPNFESSPLYLKEKFEKSAANEKKGLRGWISRLRRER</sequence>
<dbReference type="Proteomes" id="UP000184476">
    <property type="component" value="Unassembled WGS sequence"/>
</dbReference>
<reference evidence="1 2" key="1">
    <citation type="submission" date="2016-11" db="EMBL/GenBank/DDBJ databases">
        <authorList>
            <person name="Jaros S."/>
            <person name="Januszkiewicz K."/>
            <person name="Wedrychowicz H."/>
        </authorList>
    </citation>
    <scope>NUCLEOTIDE SEQUENCE [LARGE SCALE GENOMIC DNA]</scope>
    <source>
        <strain evidence="1 2">DSM 44666</strain>
    </source>
</reference>
<organism evidence="1 2">
    <name type="scientific">Seinonella peptonophila</name>
    <dbReference type="NCBI Taxonomy" id="112248"/>
    <lineage>
        <taxon>Bacteria</taxon>
        <taxon>Bacillati</taxon>
        <taxon>Bacillota</taxon>
        <taxon>Bacilli</taxon>
        <taxon>Bacillales</taxon>
        <taxon>Thermoactinomycetaceae</taxon>
        <taxon>Seinonella</taxon>
    </lineage>
</organism>
<evidence type="ECO:0000313" key="2">
    <source>
        <dbReference type="Proteomes" id="UP000184476"/>
    </source>
</evidence>